<reference evidence="1" key="1">
    <citation type="journal article" date="2023" name="Science">
        <title>Genome structures resolve the early diversification of teleost fishes.</title>
        <authorList>
            <person name="Parey E."/>
            <person name="Louis A."/>
            <person name="Montfort J."/>
            <person name="Bouchez O."/>
            <person name="Roques C."/>
            <person name="Iampietro C."/>
            <person name="Lluch J."/>
            <person name="Castinel A."/>
            <person name="Donnadieu C."/>
            <person name="Desvignes T."/>
            <person name="Floi Bucao C."/>
            <person name="Jouanno E."/>
            <person name="Wen M."/>
            <person name="Mejri S."/>
            <person name="Dirks R."/>
            <person name="Jansen H."/>
            <person name="Henkel C."/>
            <person name="Chen W.J."/>
            <person name="Zahm M."/>
            <person name="Cabau C."/>
            <person name="Klopp C."/>
            <person name="Thompson A.W."/>
            <person name="Robinson-Rechavi M."/>
            <person name="Braasch I."/>
            <person name="Lecointre G."/>
            <person name="Bobe J."/>
            <person name="Postlethwait J.H."/>
            <person name="Berthelot C."/>
            <person name="Roest Crollius H."/>
            <person name="Guiguen Y."/>
        </authorList>
    </citation>
    <scope>NUCLEOTIDE SEQUENCE</scope>
    <source>
        <strain evidence="1">NC1722</strain>
    </source>
</reference>
<evidence type="ECO:0000313" key="2">
    <source>
        <dbReference type="Proteomes" id="UP001221898"/>
    </source>
</evidence>
<comment type="caution">
    <text evidence="1">The sequence shown here is derived from an EMBL/GenBank/DDBJ whole genome shotgun (WGS) entry which is preliminary data.</text>
</comment>
<accession>A0AAD7R3H8</accession>
<dbReference type="EMBL" id="JAINUG010000951">
    <property type="protein sequence ID" value="KAJ8358490.1"/>
    <property type="molecule type" value="Genomic_DNA"/>
</dbReference>
<gene>
    <name evidence="1" type="ORF">AAFF_G00435780</name>
</gene>
<dbReference type="Proteomes" id="UP001221898">
    <property type="component" value="Unassembled WGS sequence"/>
</dbReference>
<evidence type="ECO:0000313" key="1">
    <source>
        <dbReference type="EMBL" id="KAJ8358490.1"/>
    </source>
</evidence>
<proteinExistence type="predicted"/>
<name>A0AAD7R3H8_9TELE</name>
<sequence>MSGLGSVVTFLKEVWSPSNDRTLTSQPGYIATSLQSQYNFIPLLSYDSSESVLDPSKEQYPHSTCMCMCQCVFHIL</sequence>
<protein>
    <submittedName>
        <fullName evidence="1">Uncharacterized protein</fullName>
    </submittedName>
</protein>
<organism evidence="1 2">
    <name type="scientific">Aldrovandia affinis</name>
    <dbReference type="NCBI Taxonomy" id="143900"/>
    <lineage>
        <taxon>Eukaryota</taxon>
        <taxon>Metazoa</taxon>
        <taxon>Chordata</taxon>
        <taxon>Craniata</taxon>
        <taxon>Vertebrata</taxon>
        <taxon>Euteleostomi</taxon>
        <taxon>Actinopterygii</taxon>
        <taxon>Neopterygii</taxon>
        <taxon>Teleostei</taxon>
        <taxon>Notacanthiformes</taxon>
        <taxon>Halosauridae</taxon>
        <taxon>Aldrovandia</taxon>
    </lineage>
</organism>
<dbReference type="AlphaFoldDB" id="A0AAD7R3H8"/>
<keyword evidence="2" id="KW-1185">Reference proteome</keyword>